<dbReference type="AlphaFoldDB" id="A0A4V3IV48"/>
<dbReference type="PROSITE" id="PS51257">
    <property type="entry name" value="PROKAR_LIPOPROTEIN"/>
    <property type="match status" value="1"/>
</dbReference>
<dbReference type="EMBL" id="SOHH01000071">
    <property type="protein sequence ID" value="TFD76281.1"/>
    <property type="molecule type" value="Genomic_DNA"/>
</dbReference>
<name>A0A4V3IV48_9MICO</name>
<dbReference type="InterPro" id="IPR001633">
    <property type="entry name" value="EAL_dom"/>
</dbReference>
<feature type="domain" description="Response regulatory" evidence="2">
    <location>
        <begin position="1"/>
        <end position="112"/>
    </location>
</feature>
<dbReference type="GO" id="GO:0000160">
    <property type="term" value="P:phosphorelay signal transduction system"/>
    <property type="evidence" value="ECO:0007669"/>
    <property type="project" value="InterPro"/>
</dbReference>
<evidence type="ECO:0000313" key="5">
    <source>
        <dbReference type="Proteomes" id="UP000298313"/>
    </source>
</evidence>
<dbReference type="PANTHER" id="PTHR33121">
    <property type="entry name" value="CYCLIC DI-GMP PHOSPHODIESTERASE PDEF"/>
    <property type="match status" value="1"/>
</dbReference>
<dbReference type="PROSITE" id="PS50110">
    <property type="entry name" value="RESPONSE_REGULATORY"/>
    <property type="match status" value="1"/>
</dbReference>
<dbReference type="PROSITE" id="PS50883">
    <property type="entry name" value="EAL"/>
    <property type="match status" value="1"/>
</dbReference>
<dbReference type="SMART" id="SM00448">
    <property type="entry name" value="REC"/>
    <property type="match status" value="1"/>
</dbReference>
<evidence type="ECO:0000259" key="3">
    <source>
        <dbReference type="PROSITE" id="PS50883"/>
    </source>
</evidence>
<feature type="modified residue" description="4-aspartylphosphate" evidence="1">
    <location>
        <position position="42"/>
    </location>
</feature>
<evidence type="ECO:0000259" key="2">
    <source>
        <dbReference type="PROSITE" id="PS50110"/>
    </source>
</evidence>
<dbReference type="PANTHER" id="PTHR33121:SF79">
    <property type="entry name" value="CYCLIC DI-GMP PHOSPHODIESTERASE PDED-RELATED"/>
    <property type="match status" value="1"/>
</dbReference>
<evidence type="ECO:0000313" key="4">
    <source>
        <dbReference type="EMBL" id="TFD76281.1"/>
    </source>
</evidence>
<dbReference type="OrthoDB" id="23692at2"/>
<dbReference type="Proteomes" id="UP000298313">
    <property type="component" value="Unassembled WGS sequence"/>
</dbReference>
<dbReference type="SUPFAM" id="SSF52172">
    <property type="entry name" value="CheY-like"/>
    <property type="match status" value="1"/>
</dbReference>
<dbReference type="Pfam" id="PF00072">
    <property type="entry name" value="Response_reg"/>
    <property type="match status" value="1"/>
</dbReference>
<accession>A0A4V3IV48</accession>
<feature type="domain" description="EAL" evidence="3">
    <location>
        <begin position="122"/>
        <end position="375"/>
    </location>
</feature>
<sequence length="383" mass="41305">MNKLLAHMLVGLGFTSVASCDSGSAGLELVDSLNPPNLILLDLNMPGMDGIEFVRKLVDLDYSGSVILVSGEDERMLHMAVNLIQAHRITVLGHLSKPVPLATMAAMVGKWRPAAAQAATVKSYGAGELGAAIAGDELVNYYQPKVAVATGAVVGVETLVRWRHPTDGLVFPDQFIGVAEEHGLIDGLTRVVLTGAMADAAAWLKLGLRLRVAINISMDNFSTVDFADFVSGAAAAAAVAPQDVILEVTESRLMLDRRAPLEVLTRLRLKRFGLSIDDFGTGHSSLTQLRDIPFDELKIDSSFVHGAWRDTTALAMYAASLGLGKQLGMEVVAEGVEDQDDWDLLRRTNCDLAQGYFIARPMPAADLAGWNTIWNERVKDLLR</sequence>
<organism evidence="4 5">
    <name type="scientific">Cryobacterium fucosi</name>
    <dbReference type="NCBI Taxonomy" id="1259157"/>
    <lineage>
        <taxon>Bacteria</taxon>
        <taxon>Bacillati</taxon>
        <taxon>Actinomycetota</taxon>
        <taxon>Actinomycetes</taxon>
        <taxon>Micrococcales</taxon>
        <taxon>Microbacteriaceae</taxon>
        <taxon>Cryobacterium</taxon>
    </lineage>
</organism>
<gene>
    <name evidence="4" type="ORF">E3T48_10455</name>
</gene>
<protein>
    <submittedName>
        <fullName evidence="4">EAL domain-containing protein</fullName>
    </submittedName>
</protein>
<proteinExistence type="predicted"/>
<reference evidence="4 5" key="1">
    <citation type="submission" date="2019-03" db="EMBL/GenBank/DDBJ databases">
        <title>Genomics of glacier-inhabiting Cryobacterium strains.</title>
        <authorList>
            <person name="Liu Q."/>
            <person name="Xin Y.-H."/>
        </authorList>
    </citation>
    <scope>NUCLEOTIDE SEQUENCE [LARGE SCALE GENOMIC DNA]</scope>
    <source>
        <strain evidence="4 5">Hh4</strain>
    </source>
</reference>
<evidence type="ECO:0000256" key="1">
    <source>
        <dbReference type="PROSITE-ProRule" id="PRU00169"/>
    </source>
</evidence>
<keyword evidence="1" id="KW-0597">Phosphoprotein</keyword>
<dbReference type="InterPro" id="IPR011006">
    <property type="entry name" value="CheY-like_superfamily"/>
</dbReference>
<dbReference type="SUPFAM" id="SSF141868">
    <property type="entry name" value="EAL domain-like"/>
    <property type="match status" value="1"/>
</dbReference>
<dbReference type="CDD" id="cd01948">
    <property type="entry name" value="EAL"/>
    <property type="match status" value="1"/>
</dbReference>
<dbReference type="InterPro" id="IPR001789">
    <property type="entry name" value="Sig_transdc_resp-reg_receiver"/>
</dbReference>
<keyword evidence="5" id="KW-1185">Reference proteome</keyword>
<dbReference type="Pfam" id="PF00563">
    <property type="entry name" value="EAL"/>
    <property type="match status" value="1"/>
</dbReference>
<dbReference type="SMART" id="SM00052">
    <property type="entry name" value="EAL"/>
    <property type="match status" value="1"/>
</dbReference>
<dbReference type="Gene3D" id="3.20.20.450">
    <property type="entry name" value="EAL domain"/>
    <property type="match status" value="1"/>
</dbReference>
<comment type="caution">
    <text evidence="4">The sequence shown here is derived from an EMBL/GenBank/DDBJ whole genome shotgun (WGS) entry which is preliminary data.</text>
</comment>
<dbReference type="GO" id="GO:0071111">
    <property type="term" value="F:cyclic-guanylate-specific phosphodiesterase activity"/>
    <property type="evidence" value="ECO:0007669"/>
    <property type="project" value="InterPro"/>
</dbReference>
<dbReference type="Gene3D" id="3.40.50.2300">
    <property type="match status" value="1"/>
</dbReference>
<dbReference type="InterPro" id="IPR035919">
    <property type="entry name" value="EAL_sf"/>
</dbReference>
<dbReference type="InterPro" id="IPR050706">
    <property type="entry name" value="Cyclic-di-GMP_PDE-like"/>
</dbReference>